<dbReference type="InterPro" id="IPR052417">
    <property type="entry name" value="Dachshund_domain"/>
</dbReference>
<dbReference type="GO" id="GO:0000978">
    <property type="term" value="F:RNA polymerase II cis-regulatory region sequence-specific DNA binding"/>
    <property type="evidence" value="ECO:0007669"/>
    <property type="project" value="TreeGrafter"/>
</dbReference>
<dbReference type="AlphaFoldDB" id="A0AAJ7SE97"/>
<feature type="compositionally biased region" description="Basic and acidic residues" evidence="5">
    <location>
        <begin position="424"/>
        <end position="451"/>
    </location>
</feature>
<dbReference type="GO" id="GO:0005667">
    <property type="term" value="C:transcription regulator complex"/>
    <property type="evidence" value="ECO:0007669"/>
    <property type="project" value="TreeGrafter"/>
</dbReference>
<feature type="region of interest" description="Disordered" evidence="5">
    <location>
        <begin position="286"/>
        <end position="336"/>
    </location>
</feature>
<feature type="compositionally biased region" description="Polar residues" evidence="5">
    <location>
        <begin position="773"/>
        <end position="785"/>
    </location>
</feature>
<feature type="region of interest" description="Disordered" evidence="5">
    <location>
        <begin position="236"/>
        <end position="269"/>
    </location>
</feature>
<feature type="coiled-coil region" evidence="4">
    <location>
        <begin position="665"/>
        <end position="724"/>
    </location>
</feature>
<feature type="compositionally biased region" description="Basic and acidic residues" evidence="5">
    <location>
        <begin position="286"/>
        <end position="322"/>
    </location>
</feature>
<feature type="region of interest" description="Disordered" evidence="5">
    <location>
        <begin position="1"/>
        <end position="43"/>
    </location>
</feature>
<dbReference type="InterPro" id="IPR009061">
    <property type="entry name" value="DNA-bd_dom_put_sf"/>
</dbReference>
<keyword evidence="2" id="KW-0539">Nucleus</keyword>
<dbReference type="CDD" id="cd21081">
    <property type="entry name" value="DHD_Dac"/>
    <property type="match status" value="1"/>
</dbReference>
<evidence type="ECO:0000259" key="6">
    <source>
        <dbReference type="Pfam" id="PF02437"/>
    </source>
</evidence>
<dbReference type="PANTHER" id="PTHR12577:SF6">
    <property type="entry name" value="DACHSHUND, ISOFORM B"/>
    <property type="match status" value="1"/>
</dbReference>
<dbReference type="RefSeq" id="XP_028967146.1">
    <property type="nucleotide sequence ID" value="XM_029111313.1"/>
</dbReference>
<gene>
    <name evidence="8" type="primary">LOC100903654</name>
</gene>
<organism evidence="7 8">
    <name type="scientific">Galendromus occidentalis</name>
    <name type="common">western predatory mite</name>
    <dbReference type="NCBI Taxonomy" id="34638"/>
    <lineage>
        <taxon>Eukaryota</taxon>
        <taxon>Metazoa</taxon>
        <taxon>Ecdysozoa</taxon>
        <taxon>Arthropoda</taxon>
        <taxon>Chelicerata</taxon>
        <taxon>Arachnida</taxon>
        <taxon>Acari</taxon>
        <taxon>Parasitiformes</taxon>
        <taxon>Mesostigmata</taxon>
        <taxon>Gamasina</taxon>
        <taxon>Phytoseioidea</taxon>
        <taxon>Phytoseiidae</taxon>
        <taxon>Typhlodrominae</taxon>
        <taxon>Galendromus</taxon>
    </lineage>
</organism>
<dbReference type="GeneID" id="100903654"/>
<evidence type="ECO:0000256" key="1">
    <source>
        <dbReference type="ARBA" id="ARBA00004123"/>
    </source>
</evidence>
<dbReference type="GO" id="GO:0005634">
    <property type="term" value="C:nucleus"/>
    <property type="evidence" value="ECO:0007669"/>
    <property type="project" value="UniProtKB-SubCell"/>
</dbReference>
<evidence type="ECO:0000256" key="5">
    <source>
        <dbReference type="SAM" id="MobiDB-lite"/>
    </source>
</evidence>
<feature type="domain" description="SKI/SNO/DAC" evidence="6">
    <location>
        <begin position="114"/>
        <end position="212"/>
    </location>
</feature>
<sequence length="808" mass="87837">MSTDVQLPENLSSYSSTQRQRHHSANSDESRSGSPSSPKPASLNANSLAASALMLQQMYPHFQDRRLLDEHQSPTNFNAAALCDQFCNVINGFRGGPNFQDPRKSPGVPCSRPSVDATECRLIDYRGEKVAAFAYQGDYLLCLPQAFELFLKHLVGGLHTVYAKLKRLGISPIVCNVEQVRVLRGLGAIQPGVNRCKLLACKDFDVLYKDCTTARPGRPPGRASLVGLSGVGATSPAGHGGYPPLMSVGKSGTTHSNLPHSGNPFGSEHHTALEQNAAGFEFRREARDGDESRQPSERQSPQEHASRNEHPNHLKQELRSDEETPTPGMIGNNHDSEGMNIQAMLFKAMWNQQQGPGAQDNKGQGFPQGLALANLPRLANGPAGQQFAAMELMMGLQHNPHVAAAAAAYQQQLLQAASLAQHMKGKENGAERNRSRSPELKTKEFRSRESESPATGGHHQRSDHHQSRKSSFESAKKIQNNNNNNNINSTQVSPNALADGNALNLSSAKDKKRSRSVSSDEGSLSDGALSELSGNLDDDTSNYGDDDELEKATHSPKRDREDALSTSSRDSAAGVRVMQHANGLERHARDSNHSVPTPITLMQQHLSIDRTPPPSSPTHLGGNAGGGGGSSSTATANLPNARLHHHGNNVHNSVGSPVGSIEALLQNILGLLKVAEENARTQEQQRHMEKAELKVEILRERGIREQLEKQLLEEQNRRIFYQKRLRREKRCRRQMQEQIDNKRIKLASDSVDEEKGEDSERVSKATAAAPVESPSTVNLNGTLPSSLEPALSAMDAAGASTVTESHAR</sequence>
<feature type="compositionally biased region" description="Polar residues" evidence="5">
    <location>
        <begin position="250"/>
        <end position="260"/>
    </location>
</feature>
<dbReference type="Proteomes" id="UP000694867">
    <property type="component" value="Unplaced"/>
</dbReference>
<protein>
    <submittedName>
        <fullName evidence="8">Dachshund homolog 1-like</fullName>
    </submittedName>
</protein>
<dbReference type="SUPFAM" id="SSF46955">
    <property type="entry name" value="Putative DNA-binding domain"/>
    <property type="match status" value="1"/>
</dbReference>
<evidence type="ECO:0000256" key="3">
    <source>
        <dbReference type="ARBA" id="ARBA00038192"/>
    </source>
</evidence>
<accession>A0AAJ7SE97</accession>
<dbReference type="FunFam" id="3.10.260.20:FF:000001">
    <property type="entry name" value="Dachshund homolog 1"/>
    <property type="match status" value="1"/>
</dbReference>
<proteinExistence type="inferred from homology"/>
<feature type="region of interest" description="Disordered" evidence="5">
    <location>
        <begin position="748"/>
        <end position="808"/>
    </location>
</feature>
<name>A0AAJ7SE97_9ACAR</name>
<feature type="compositionally biased region" description="Acidic residues" evidence="5">
    <location>
        <begin position="536"/>
        <end position="549"/>
    </location>
</feature>
<feature type="compositionally biased region" description="Basic residues" evidence="5">
    <location>
        <begin position="458"/>
        <end position="468"/>
    </location>
</feature>
<dbReference type="Pfam" id="PF02437">
    <property type="entry name" value="Ski_Sno_DHD"/>
    <property type="match status" value="1"/>
</dbReference>
<feature type="compositionally biased region" description="Basic and acidic residues" evidence="5">
    <location>
        <begin position="550"/>
        <end position="563"/>
    </location>
</feature>
<evidence type="ECO:0000256" key="4">
    <source>
        <dbReference type="SAM" id="Coils"/>
    </source>
</evidence>
<feature type="compositionally biased region" description="Low complexity" evidence="5">
    <location>
        <begin position="32"/>
        <end position="43"/>
    </location>
</feature>
<dbReference type="KEGG" id="goe:100903654"/>
<dbReference type="GO" id="GO:0000981">
    <property type="term" value="F:DNA-binding transcription factor activity, RNA polymerase II-specific"/>
    <property type="evidence" value="ECO:0007669"/>
    <property type="project" value="TreeGrafter"/>
</dbReference>
<feature type="region of interest" description="Disordered" evidence="5">
    <location>
        <begin position="422"/>
        <end position="575"/>
    </location>
</feature>
<comment type="similarity">
    <text evidence="3">Belongs to the DACH/dachshund family.</text>
</comment>
<keyword evidence="4" id="KW-0175">Coiled coil</keyword>
<feature type="compositionally biased region" description="Polar residues" evidence="5">
    <location>
        <begin position="1"/>
        <end position="18"/>
    </location>
</feature>
<evidence type="ECO:0000313" key="8">
    <source>
        <dbReference type="RefSeq" id="XP_028967146.1"/>
    </source>
</evidence>
<dbReference type="InterPro" id="IPR003380">
    <property type="entry name" value="SKI/SNO/DAC"/>
</dbReference>
<dbReference type="Gene3D" id="3.10.260.20">
    <property type="entry name" value="Ski"/>
    <property type="match status" value="1"/>
</dbReference>
<reference evidence="8" key="1">
    <citation type="submission" date="2025-08" db="UniProtKB">
        <authorList>
            <consortium name="RefSeq"/>
        </authorList>
    </citation>
    <scope>IDENTIFICATION</scope>
</reference>
<dbReference type="InterPro" id="IPR037000">
    <property type="entry name" value="Ski_DNA-bd_sf"/>
</dbReference>
<feature type="region of interest" description="Disordered" evidence="5">
    <location>
        <begin position="607"/>
        <end position="654"/>
    </location>
</feature>
<evidence type="ECO:0000313" key="7">
    <source>
        <dbReference type="Proteomes" id="UP000694867"/>
    </source>
</evidence>
<dbReference type="PANTHER" id="PTHR12577">
    <property type="entry name" value="DACHSHUND"/>
    <property type="match status" value="1"/>
</dbReference>
<comment type="subcellular location">
    <subcellularLocation>
        <location evidence="1">Nucleus</location>
    </subcellularLocation>
</comment>
<evidence type="ECO:0000256" key="2">
    <source>
        <dbReference type="ARBA" id="ARBA00023242"/>
    </source>
</evidence>
<keyword evidence="7" id="KW-1185">Reference proteome</keyword>